<feature type="region of interest" description="Disordered" evidence="1">
    <location>
        <begin position="77"/>
        <end position="111"/>
    </location>
</feature>
<protein>
    <submittedName>
        <fullName evidence="2">Uncharacterized protein</fullName>
    </submittedName>
</protein>
<evidence type="ECO:0000256" key="1">
    <source>
        <dbReference type="SAM" id="MobiDB-lite"/>
    </source>
</evidence>
<feature type="compositionally biased region" description="Low complexity" evidence="1">
    <location>
        <begin position="84"/>
        <end position="104"/>
    </location>
</feature>
<dbReference type="EMBL" id="JAAAIL010002839">
    <property type="protein sequence ID" value="KAG0254184.1"/>
    <property type="molecule type" value="Genomic_DNA"/>
</dbReference>
<dbReference type="AlphaFoldDB" id="A0AAD4D1A6"/>
<accession>A0AAD4D1A6</accession>
<feature type="region of interest" description="Disordered" evidence="1">
    <location>
        <begin position="15"/>
        <end position="63"/>
    </location>
</feature>
<name>A0AAD4D1A6_9FUNG</name>
<proteinExistence type="predicted"/>
<feature type="compositionally biased region" description="Low complexity" evidence="1">
    <location>
        <begin position="15"/>
        <end position="46"/>
    </location>
</feature>
<comment type="caution">
    <text evidence="2">The sequence shown here is derived from an EMBL/GenBank/DDBJ whole genome shotgun (WGS) entry which is preliminary data.</text>
</comment>
<dbReference type="Proteomes" id="UP001194580">
    <property type="component" value="Unassembled WGS sequence"/>
</dbReference>
<gene>
    <name evidence="2" type="ORF">BGZ95_006113</name>
</gene>
<evidence type="ECO:0000313" key="3">
    <source>
        <dbReference type="Proteomes" id="UP001194580"/>
    </source>
</evidence>
<evidence type="ECO:0000313" key="2">
    <source>
        <dbReference type="EMBL" id="KAG0254184.1"/>
    </source>
</evidence>
<feature type="non-terminal residue" evidence="2">
    <location>
        <position position="146"/>
    </location>
</feature>
<reference evidence="2" key="1">
    <citation type="journal article" date="2020" name="Fungal Divers.">
        <title>Resolving the Mortierellaceae phylogeny through synthesis of multi-gene phylogenetics and phylogenomics.</title>
        <authorList>
            <person name="Vandepol N."/>
            <person name="Liber J."/>
            <person name="Desiro A."/>
            <person name="Na H."/>
            <person name="Kennedy M."/>
            <person name="Barry K."/>
            <person name="Grigoriev I.V."/>
            <person name="Miller A.N."/>
            <person name="O'Donnell K."/>
            <person name="Stajich J.E."/>
            <person name="Bonito G."/>
        </authorList>
    </citation>
    <scope>NUCLEOTIDE SEQUENCE</scope>
    <source>
        <strain evidence="2">NRRL 28262</strain>
    </source>
</reference>
<keyword evidence="3" id="KW-1185">Reference proteome</keyword>
<organism evidence="2 3">
    <name type="scientific">Linnemannia exigua</name>
    <dbReference type="NCBI Taxonomy" id="604196"/>
    <lineage>
        <taxon>Eukaryota</taxon>
        <taxon>Fungi</taxon>
        <taxon>Fungi incertae sedis</taxon>
        <taxon>Mucoromycota</taxon>
        <taxon>Mortierellomycotina</taxon>
        <taxon>Mortierellomycetes</taxon>
        <taxon>Mortierellales</taxon>
        <taxon>Mortierellaceae</taxon>
        <taxon>Linnemannia</taxon>
    </lineage>
</organism>
<sequence>TTKKSRRFSLVRLFSNSSNNSSNSSTSSGLSSSSSSSTLHDNNTSNGPYRRSLEPSCSMDTMQTDIMRERRKSIAALTGSPRCSVGSFDFRPSSSSSGRRPILGGRKESVQQSAEMTEKMRQFDEMLYTRKTTIRISLTPTLLQEP</sequence>
<feature type="non-terminal residue" evidence="2">
    <location>
        <position position="1"/>
    </location>
</feature>